<dbReference type="OrthoDB" id="5897701at2759"/>
<feature type="transmembrane region" description="Helical" evidence="1">
    <location>
        <begin position="78"/>
        <end position="104"/>
    </location>
</feature>
<keyword evidence="1" id="KW-0472">Membrane</keyword>
<keyword evidence="1" id="KW-1133">Transmembrane helix</keyword>
<keyword evidence="1" id="KW-0812">Transmembrane</keyword>
<comment type="caution">
    <text evidence="2">The sequence shown here is derived from an EMBL/GenBank/DDBJ whole genome shotgun (WGS) entry which is preliminary data.</text>
</comment>
<name>A0A368FDK4_ANCCA</name>
<dbReference type="EMBL" id="JOJR01002218">
    <property type="protein sequence ID" value="RCN28950.1"/>
    <property type="molecule type" value="Genomic_DNA"/>
</dbReference>
<evidence type="ECO:0000313" key="3">
    <source>
        <dbReference type="Proteomes" id="UP000252519"/>
    </source>
</evidence>
<evidence type="ECO:0000313" key="2">
    <source>
        <dbReference type="EMBL" id="RCN28950.1"/>
    </source>
</evidence>
<protein>
    <submittedName>
        <fullName evidence="2">Uncharacterized protein</fullName>
    </submittedName>
</protein>
<dbReference type="AlphaFoldDB" id="A0A368FDK4"/>
<gene>
    <name evidence="2" type="ORF">ANCCAN_25300</name>
</gene>
<sequence length="114" mass="13049">MQDVGFRTYFDGVSASIIARYGCQYEKCNTVDALLAVLRKESAREEKRAVLSKKMLYSIEQTMNKASGRTMERKFDTPFLICAISFFAFALFALLHLIGVMLTSSRCNERIKRM</sequence>
<organism evidence="2 3">
    <name type="scientific">Ancylostoma caninum</name>
    <name type="common">Dog hookworm</name>
    <dbReference type="NCBI Taxonomy" id="29170"/>
    <lineage>
        <taxon>Eukaryota</taxon>
        <taxon>Metazoa</taxon>
        <taxon>Ecdysozoa</taxon>
        <taxon>Nematoda</taxon>
        <taxon>Chromadorea</taxon>
        <taxon>Rhabditida</taxon>
        <taxon>Rhabditina</taxon>
        <taxon>Rhabditomorpha</taxon>
        <taxon>Strongyloidea</taxon>
        <taxon>Ancylostomatidae</taxon>
        <taxon>Ancylostomatinae</taxon>
        <taxon>Ancylostoma</taxon>
    </lineage>
</organism>
<keyword evidence="3" id="KW-1185">Reference proteome</keyword>
<dbReference type="Proteomes" id="UP000252519">
    <property type="component" value="Unassembled WGS sequence"/>
</dbReference>
<evidence type="ECO:0000256" key="1">
    <source>
        <dbReference type="SAM" id="Phobius"/>
    </source>
</evidence>
<reference evidence="2 3" key="1">
    <citation type="submission" date="2014-10" db="EMBL/GenBank/DDBJ databases">
        <title>Draft genome of the hookworm Ancylostoma caninum.</title>
        <authorList>
            <person name="Mitreva M."/>
        </authorList>
    </citation>
    <scope>NUCLEOTIDE SEQUENCE [LARGE SCALE GENOMIC DNA]</scope>
    <source>
        <strain evidence="2 3">Baltimore</strain>
    </source>
</reference>
<proteinExistence type="predicted"/>
<accession>A0A368FDK4</accession>